<dbReference type="Pfam" id="PF04909">
    <property type="entry name" value="Amidohydro_2"/>
    <property type="match status" value="1"/>
</dbReference>
<dbReference type="eggNOG" id="COG2159">
    <property type="taxonomic scope" value="Bacteria"/>
</dbReference>
<dbReference type="GO" id="GO:0005737">
    <property type="term" value="C:cytoplasm"/>
    <property type="evidence" value="ECO:0007669"/>
    <property type="project" value="TreeGrafter"/>
</dbReference>
<dbReference type="GO" id="GO:0016831">
    <property type="term" value="F:carboxy-lyase activity"/>
    <property type="evidence" value="ECO:0007669"/>
    <property type="project" value="InterPro"/>
</dbReference>
<gene>
    <name evidence="3" type="ORF">SSIN_0606</name>
</gene>
<dbReference type="PANTHER" id="PTHR21240:SF28">
    <property type="entry name" value="ISO-OROTATE DECARBOXYLASE (EUROFUNG)"/>
    <property type="match status" value="1"/>
</dbReference>
<proteinExistence type="predicted"/>
<evidence type="ECO:0000313" key="3">
    <source>
        <dbReference type="EMBL" id="KGM37610.1"/>
    </source>
</evidence>
<evidence type="ECO:0000256" key="1">
    <source>
        <dbReference type="ARBA" id="ARBA00023239"/>
    </source>
</evidence>
<dbReference type="PATRIC" id="fig|176090.4.peg.601"/>
<dbReference type="EMBL" id="JPEN01000044">
    <property type="protein sequence ID" value="KGM37610.1"/>
    <property type="molecule type" value="Genomic_DNA"/>
</dbReference>
<dbReference type="InterPro" id="IPR032465">
    <property type="entry name" value="ACMSD"/>
</dbReference>
<evidence type="ECO:0000259" key="2">
    <source>
        <dbReference type="Pfam" id="PF04909"/>
    </source>
</evidence>
<name>A0A0A0DHT0_9STRE</name>
<keyword evidence="4" id="KW-1185">Reference proteome</keyword>
<sequence>MTKKIDVFAHVLTPNFYRQMLEIEPKLPERFPFIQHPQLTDIELRRSFWDKETQQIISFVNINPEDYVSSEMAAVLCRQANAELSQVVADNSDIFAAGVAMIPMNHVEEAVKILQETAVNPHLAGVQLFTRALGLSIADPEFHLIFEACSRLDLPIWLHPIFDERKPDNNIIFSWEYELTQAMLQLVQTGIFQEFPDLKIIVHHAGAMVPFFSERIRYILPEDQEKDFHKFYVDTAILGNPKALELTIEYFGVDRVLFGTDLPLGIQPAGATQVILQAIEDLPLSSANKEQILAANAQKIIFKD</sequence>
<dbReference type="GO" id="GO:0019748">
    <property type="term" value="P:secondary metabolic process"/>
    <property type="evidence" value="ECO:0007669"/>
    <property type="project" value="TreeGrafter"/>
</dbReference>
<dbReference type="InterPro" id="IPR032466">
    <property type="entry name" value="Metal_Hydrolase"/>
</dbReference>
<dbReference type="AlphaFoldDB" id="A0A0A0DHT0"/>
<protein>
    <submittedName>
        <fullName evidence="3">Putative 4-oxalomesaconate hydratase</fullName>
    </submittedName>
</protein>
<feature type="domain" description="Amidohydrolase-related" evidence="2">
    <location>
        <begin position="71"/>
        <end position="300"/>
    </location>
</feature>
<dbReference type="InterPro" id="IPR006680">
    <property type="entry name" value="Amidohydro-rel"/>
</dbReference>
<dbReference type="STRING" id="176090.SSIN_0606"/>
<organism evidence="3 4">
    <name type="scientific">Streptococcus sinensis</name>
    <dbReference type="NCBI Taxonomy" id="176090"/>
    <lineage>
        <taxon>Bacteria</taxon>
        <taxon>Bacillati</taxon>
        <taxon>Bacillota</taxon>
        <taxon>Bacilli</taxon>
        <taxon>Lactobacillales</taxon>
        <taxon>Streptococcaceae</taxon>
        <taxon>Streptococcus</taxon>
    </lineage>
</organism>
<dbReference type="RefSeq" id="WP_037615532.1">
    <property type="nucleotide sequence ID" value="NZ_JPEN01000044.1"/>
</dbReference>
<comment type="caution">
    <text evidence="3">The sequence shown here is derived from an EMBL/GenBank/DDBJ whole genome shotgun (WGS) entry which is preliminary data.</text>
</comment>
<dbReference type="PANTHER" id="PTHR21240">
    <property type="entry name" value="2-AMINO-3-CARBOXYLMUCONATE-6-SEMIALDEHYDE DECARBOXYLASE"/>
    <property type="match status" value="1"/>
</dbReference>
<accession>A0A0A0DHT0</accession>
<dbReference type="GO" id="GO:0016787">
    <property type="term" value="F:hydrolase activity"/>
    <property type="evidence" value="ECO:0007669"/>
    <property type="project" value="InterPro"/>
</dbReference>
<dbReference type="Proteomes" id="UP000030019">
    <property type="component" value="Unassembled WGS sequence"/>
</dbReference>
<reference evidence="3 4" key="1">
    <citation type="submission" date="2014-06" db="EMBL/GenBank/DDBJ databases">
        <authorList>
            <person name="Teng J.L."/>
            <person name="Huang Y."/>
            <person name="Tse H."/>
            <person name="Lau S.K."/>
            <person name="Woo P.C."/>
        </authorList>
    </citation>
    <scope>NUCLEOTIDE SEQUENCE [LARGE SCALE GENOMIC DNA]</scope>
    <source>
        <strain evidence="3 4">HKU4</strain>
    </source>
</reference>
<evidence type="ECO:0000313" key="4">
    <source>
        <dbReference type="Proteomes" id="UP000030019"/>
    </source>
</evidence>
<keyword evidence="1" id="KW-0456">Lyase</keyword>
<dbReference type="SUPFAM" id="SSF51556">
    <property type="entry name" value="Metallo-dependent hydrolases"/>
    <property type="match status" value="1"/>
</dbReference>
<dbReference type="Gene3D" id="3.20.20.140">
    <property type="entry name" value="Metal-dependent hydrolases"/>
    <property type="match status" value="1"/>
</dbReference>